<evidence type="ECO:0000313" key="3">
    <source>
        <dbReference type="Proteomes" id="UP000245383"/>
    </source>
</evidence>
<dbReference type="AlphaFoldDB" id="A0A2T9YBM3"/>
<dbReference type="EMBL" id="MBFR01000300">
    <property type="protein sequence ID" value="PVU89746.1"/>
    <property type="molecule type" value="Genomic_DNA"/>
</dbReference>
<keyword evidence="3" id="KW-1185">Reference proteome</keyword>
<evidence type="ECO:0008006" key="4">
    <source>
        <dbReference type="Google" id="ProtNLM"/>
    </source>
</evidence>
<comment type="similarity">
    <text evidence="1">Belongs to the CTAG/PCC1 family.</text>
</comment>
<evidence type="ECO:0000256" key="1">
    <source>
        <dbReference type="ARBA" id="ARBA00007073"/>
    </source>
</evidence>
<dbReference type="Proteomes" id="UP000245383">
    <property type="component" value="Unassembled WGS sequence"/>
</dbReference>
<sequence>MDTKEKVELTLKVPFKSNNYAEYAKNSLAADLNSTDSKILYKLSTQDDSPKLLRASVNSTFDLLILISNTIEAFA</sequence>
<gene>
    <name evidence="2" type="ORF">BB561_005180</name>
</gene>
<reference evidence="2 3" key="1">
    <citation type="journal article" date="2018" name="MBio">
        <title>Comparative Genomics Reveals the Core Gene Toolbox for the Fungus-Insect Symbiosis.</title>
        <authorList>
            <person name="Wang Y."/>
            <person name="Stata M."/>
            <person name="Wang W."/>
            <person name="Stajich J.E."/>
            <person name="White M.M."/>
            <person name="Moncalvo J.M."/>
        </authorList>
    </citation>
    <scope>NUCLEOTIDE SEQUENCE [LARGE SCALE GENOMIC DNA]</scope>
    <source>
        <strain evidence="2 3">SWE-8-4</strain>
    </source>
</reference>
<dbReference type="STRING" id="133385.A0A2T9YBM3"/>
<comment type="caution">
    <text evidence="2">The sequence shown here is derived from an EMBL/GenBank/DDBJ whole genome shotgun (WGS) entry which is preliminary data.</text>
</comment>
<dbReference type="Pfam" id="PF09341">
    <property type="entry name" value="Pcc1"/>
    <property type="match status" value="1"/>
</dbReference>
<dbReference type="OrthoDB" id="10025739at2759"/>
<dbReference type="InterPro" id="IPR015419">
    <property type="entry name" value="CTAG/Pcc1"/>
</dbReference>
<accession>A0A2T9YBM3</accession>
<organism evidence="2 3">
    <name type="scientific">Smittium simulii</name>
    <dbReference type="NCBI Taxonomy" id="133385"/>
    <lineage>
        <taxon>Eukaryota</taxon>
        <taxon>Fungi</taxon>
        <taxon>Fungi incertae sedis</taxon>
        <taxon>Zoopagomycota</taxon>
        <taxon>Kickxellomycotina</taxon>
        <taxon>Harpellomycetes</taxon>
        <taxon>Harpellales</taxon>
        <taxon>Legeriomycetaceae</taxon>
        <taxon>Smittium</taxon>
    </lineage>
</organism>
<evidence type="ECO:0000313" key="2">
    <source>
        <dbReference type="EMBL" id="PVU89746.1"/>
    </source>
</evidence>
<name>A0A2T9YBM3_9FUNG</name>
<proteinExistence type="inferred from homology"/>
<dbReference type="Gene3D" id="3.30.310.50">
    <property type="entry name" value="Alpha-D-phosphohexomutase, C-terminal domain"/>
    <property type="match status" value="1"/>
</dbReference>
<protein>
    <recommendedName>
        <fullName evidence="4">Transcription factor Pcc1</fullName>
    </recommendedName>
</protein>